<protein>
    <submittedName>
        <fullName evidence="1">Uncharacterized protein</fullName>
    </submittedName>
</protein>
<name>A0A2P2Q629_RHIMU</name>
<dbReference type="AlphaFoldDB" id="A0A2P2Q629"/>
<reference evidence="1" key="1">
    <citation type="submission" date="2018-02" db="EMBL/GenBank/DDBJ databases">
        <title>Rhizophora mucronata_Transcriptome.</title>
        <authorList>
            <person name="Meera S.P."/>
            <person name="Sreeshan A."/>
            <person name="Augustine A."/>
        </authorList>
    </citation>
    <scope>NUCLEOTIDE SEQUENCE</scope>
    <source>
        <tissue evidence="1">Leaf</tissue>
    </source>
</reference>
<accession>A0A2P2Q629</accession>
<dbReference type="EMBL" id="GGEC01081940">
    <property type="protein sequence ID" value="MBX62424.1"/>
    <property type="molecule type" value="Transcribed_RNA"/>
</dbReference>
<sequence length="27" mass="3297">MPLDFERRLQILRITNSETFSVWSLLM</sequence>
<organism evidence="1">
    <name type="scientific">Rhizophora mucronata</name>
    <name type="common">Asiatic mangrove</name>
    <dbReference type="NCBI Taxonomy" id="61149"/>
    <lineage>
        <taxon>Eukaryota</taxon>
        <taxon>Viridiplantae</taxon>
        <taxon>Streptophyta</taxon>
        <taxon>Embryophyta</taxon>
        <taxon>Tracheophyta</taxon>
        <taxon>Spermatophyta</taxon>
        <taxon>Magnoliopsida</taxon>
        <taxon>eudicotyledons</taxon>
        <taxon>Gunneridae</taxon>
        <taxon>Pentapetalae</taxon>
        <taxon>rosids</taxon>
        <taxon>fabids</taxon>
        <taxon>Malpighiales</taxon>
        <taxon>Rhizophoraceae</taxon>
        <taxon>Rhizophora</taxon>
    </lineage>
</organism>
<proteinExistence type="predicted"/>
<evidence type="ECO:0000313" key="1">
    <source>
        <dbReference type="EMBL" id="MBX62424.1"/>
    </source>
</evidence>